<dbReference type="VEuPathDB" id="FungiDB:DNF11_3240"/>
<feature type="region of interest" description="Disordered" evidence="1">
    <location>
        <begin position="234"/>
        <end position="259"/>
    </location>
</feature>
<evidence type="ECO:0000313" key="3">
    <source>
        <dbReference type="EMBL" id="AYO44190.1"/>
    </source>
</evidence>
<feature type="compositionally biased region" description="Basic and acidic residues" evidence="1">
    <location>
        <begin position="1"/>
        <end position="17"/>
    </location>
</feature>
<dbReference type="STRING" id="425264.A0A3G2S8I5"/>
<feature type="region of interest" description="Disordered" evidence="1">
    <location>
        <begin position="1"/>
        <end position="214"/>
    </location>
</feature>
<feature type="compositionally biased region" description="Polar residues" evidence="1">
    <location>
        <begin position="484"/>
        <end position="500"/>
    </location>
</feature>
<organism evidence="3 4">
    <name type="scientific">Malassezia restricta (strain ATCC 96810 / NBRC 103918 / CBS 7877)</name>
    <name type="common">Seborrheic dermatitis infection agent</name>
    <dbReference type="NCBI Taxonomy" id="425264"/>
    <lineage>
        <taxon>Eukaryota</taxon>
        <taxon>Fungi</taxon>
        <taxon>Dikarya</taxon>
        <taxon>Basidiomycota</taxon>
        <taxon>Ustilaginomycotina</taxon>
        <taxon>Malasseziomycetes</taxon>
        <taxon>Malasseziales</taxon>
        <taxon>Malasseziaceae</taxon>
        <taxon>Malassezia</taxon>
    </lineage>
</organism>
<evidence type="ECO:0000313" key="4">
    <source>
        <dbReference type="Proteomes" id="UP000269793"/>
    </source>
</evidence>
<dbReference type="CDD" id="cd12087">
    <property type="entry name" value="TM_EGFR-like"/>
    <property type="match status" value="1"/>
</dbReference>
<protein>
    <submittedName>
        <fullName evidence="3">Uncharacterized protein</fullName>
    </submittedName>
</protein>
<dbReference type="Proteomes" id="UP000269793">
    <property type="component" value="Chromosome VI"/>
</dbReference>
<dbReference type="EMBL" id="CP033153">
    <property type="protein sequence ID" value="AYO44190.1"/>
    <property type="molecule type" value="Genomic_DNA"/>
</dbReference>
<evidence type="ECO:0000256" key="2">
    <source>
        <dbReference type="SAM" id="Phobius"/>
    </source>
</evidence>
<keyword evidence="2" id="KW-0812">Transmembrane</keyword>
<feature type="compositionally biased region" description="Polar residues" evidence="1">
    <location>
        <begin position="612"/>
        <end position="625"/>
    </location>
</feature>
<feature type="region of interest" description="Disordered" evidence="1">
    <location>
        <begin position="484"/>
        <end position="507"/>
    </location>
</feature>
<proteinExistence type="predicted"/>
<sequence>MDRSDSTQSRGDNDQRTSTRGNGNASSRGSESDRSISTGGNNQPRQTSSSNDTSDSGNDRRPTSTTEGNNRPTQTSASRTSKDNNDSSSTSDNDDQRTSSSTSSRSSSTSSEASRTSHSSSTNGVSDGRSSTSSSDQSRTSGSSLSSGSSTSPTRSSSQAPTSSSTNSNSSSNDSSSSNSSTNSSNRSTVSSSNSAGPTSSQDGAITSSSSGLNTATSTDVFVTTIDGHAVTSTRKSVFTSTPDAGDRSANKNNGDDGYWQDGGAVGGTFAAVGIVVVALIIGLGWLLYRRRKSKRMDADVMAAASAAAATTRTPFDDDDDDDIMGGPFGTPGGGNGSVDQNSGLHGSAGPPSLEANGVQAAQPLYQPSSGYHQPAHYVNSVDDPYGSMHGSSVPVSTGAVLGGLGQPTVQYYSPGRAGSNDAQRGVYESLPTDSAFVYQRPSVDSSGYHAVGSSAYAYAQPDPFRDSTEAEPAAAASNLQYHPSVSGQSNASGQPSSSAEYEPAQSHVSHMYMPHVPEDAPYPVSYNNATAPATGAAAPVSGEVTAWPSFIPGVAPTHNENYVREAEPNTTHYADMSGHNAGVVQAFGGDNEGQSAMDHGDWDPPALSSAWFPTSVNDQKQASPPSEPAMHSEMPSSSLPPYPSNENTAPWPADEKAAATRPPVSTPPATGHQPLMVRNPSPEDE</sequence>
<evidence type="ECO:0000256" key="1">
    <source>
        <dbReference type="SAM" id="MobiDB-lite"/>
    </source>
</evidence>
<accession>A0A3G2S8I5</accession>
<feature type="region of interest" description="Disordered" evidence="1">
    <location>
        <begin position="308"/>
        <end position="356"/>
    </location>
</feature>
<feature type="compositionally biased region" description="Polar residues" evidence="1">
    <location>
        <begin position="197"/>
        <end position="214"/>
    </location>
</feature>
<dbReference type="AlphaFoldDB" id="A0A3G2S8I5"/>
<keyword evidence="2" id="KW-1133">Transmembrane helix</keyword>
<feature type="region of interest" description="Disordered" evidence="1">
    <location>
        <begin position="584"/>
        <end position="686"/>
    </location>
</feature>
<keyword evidence="2" id="KW-0472">Membrane</keyword>
<keyword evidence="4" id="KW-1185">Reference proteome</keyword>
<feature type="compositionally biased region" description="Polar residues" evidence="1">
    <location>
        <begin position="63"/>
        <end position="77"/>
    </location>
</feature>
<feature type="compositionally biased region" description="Low complexity" evidence="1">
    <location>
        <begin position="47"/>
        <end position="56"/>
    </location>
</feature>
<feature type="compositionally biased region" description="Low complexity" evidence="1">
    <location>
        <begin position="98"/>
        <end position="196"/>
    </location>
</feature>
<gene>
    <name evidence="3" type="ORF">DNF11_3240</name>
</gene>
<feature type="transmembrane region" description="Helical" evidence="2">
    <location>
        <begin position="270"/>
        <end position="289"/>
    </location>
</feature>
<name>A0A3G2S8I5_MALR7</name>
<reference evidence="3 4" key="1">
    <citation type="submission" date="2018-10" db="EMBL/GenBank/DDBJ databases">
        <title>Complete genome sequence of Malassezia restricta CBS 7877.</title>
        <authorList>
            <person name="Morand S.C."/>
            <person name="Bertignac M."/>
            <person name="Iltis A."/>
            <person name="Kolder I."/>
            <person name="Pirovano W."/>
            <person name="Jourdain R."/>
            <person name="Clavaud C."/>
        </authorList>
    </citation>
    <scope>NUCLEOTIDE SEQUENCE [LARGE SCALE GENOMIC DNA]</scope>
    <source>
        <strain evidence="3 4">CBS 7877</strain>
    </source>
</reference>
<feature type="compositionally biased region" description="Gly residues" evidence="1">
    <location>
        <begin position="327"/>
        <end position="337"/>
    </location>
</feature>
<dbReference type="OrthoDB" id="3360284at2759"/>
<feature type="compositionally biased region" description="Polar residues" evidence="1">
    <location>
        <begin position="234"/>
        <end position="243"/>
    </location>
</feature>